<proteinExistence type="predicted"/>
<dbReference type="EMBL" id="QFQD01000050">
    <property type="protein sequence ID" value="PZQ81185.1"/>
    <property type="molecule type" value="Genomic_DNA"/>
</dbReference>
<name>A0A2W5R232_ANCNO</name>
<dbReference type="Pfam" id="PF07866">
    <property type="entry name" value="DUF1653"/>
    <property type="match status" value="1"/>
</dbReference>
<evidence type="ECO:0000313" key="2">
    <source>
        <dbReference type="EMBL" id="PZQ81185.1"/>
    </source>
</evidence>
<gene>
    <name evidence="2" type="ORF">DI549_14765</name>
</gene>
<sequence length="77" mass="8496">MPSSPILQAAKGTVFRHRKRGSTYTVVANATLQTSSPIADDASVVIYQSEDGKLWVRPVDEFFDGRFEELSLKNAPP</sequence>
<feature type="domain" description="DUF1653" evidence="1">
    <location>
        <begin position="14"/>
        <end position="64"/>
    </location>
</feature>
<dbReference type="Gene3D" id="2.30.30.320">
    <property type="entry name" value="DUF1653-like domain"/>
    <property type="match status" value="1"/>
</dbReference>
<accession>A0A2W5R232</accession>
<dbReference type="InterPro" id="IPR023387">
    <property type="entry name" value="DUF1653-like_dom"/>
</dbReference>
<evidence type="ECO:0000259" key="1">
    <source>
        <dbReference type="Pfam" id="PF07866"/>
    </source>
</evidence>
<reference evidence="2 3" key="1">
    <citation type="submission" date="2017-08" db="EMBL/GenBank/DDBJ databases">
        <title>Infants hospitalized years apart are colonized by the same room-sourced microbial strains.</title>
        <authorList>
            <person name="Brooks B."/>
            <person name="Olm M.R."/>
            <person name="Firek B.A."/>
            <person name="Baker R."/>
            <person name="Thomas B.C."/>
            <person name="Morowitz M.J."/>
            <person name="Banfield J.F."/>
        </authorList>
    </citation>
    <scope>NUCLEOTIDE SEQUENCE [LARGE SCALE GENOMIC DNA]</scope>
    <source>
        <strain evidence="2">S2_005_001_R2_27</strain>
    </source>
</reference>
<evidence type="ECO:0000313" key="3">
    <source>
        <dbReference type="Proteomes" id="UP000248887"/>
    </source>
</evidence>
<protein>
    <submittedName>
        <fullName evidence="2">DUF1653 domain-containing protein</fullName>
    </submittedName>
</protein>
<organism evidence="2 3">
    <name type="scientific">Ancylobacter novellus</name>
    <name type="common">Thiobacillus novellus</name>
    <dbReference type="NCBI Taxonomy" id="921"/>
    <lineage>
        <taxon>Bacteria</taxon>
        <taxon>Pseudomonadati</taxon>
        <taxon>Pseudomonadota</taxon>
        <taxon>Alphaproteobacteria</taxon>
        <taxon>Hyphomicrobiales</taxon>
        <taxon>Xanthobacteraceae</taxon>
        <taxon>Ancylobacter</taxon>
    </lineage>
</organism>
<comment type="caution">
    <text evidence="2">The sequence shown here is derived from an EMBL/GenBank/DDBJ whole genome shotgun (WGS) entry which is preliminary data.</text>
</comment>
<dbReference type="InterPro" id="IPR037135">
    <property type="entry name" value="DUF1653-like_dom_sf"/>
</dbReference>
<dbReference type="Proteomes" id="UP000248887">
    <property type="component" value="Unassembled WGS sequence"/>
</dbReference>
<dbReference type="AlphaFoldDB" id="A0A2W5R232"/>